<dbReference type="Gene3D" id="1.20.1280.50">
    <property type="match status" value="1"/>
</dbReference>
<sequence>MHKGKSDSVSIFSSLPEDVVLKIASLLQVRDLCALGCCSRFWRELCFSDCIWESLVRNRWPLLSSFHFPSSSTLTHSPNFKKWRKLYSDRHLELGVRARSVVKFVEACSPSESLEVGDHLKAVETLIGTSFGFEDVQRFLFDPQMNVLINLVGVHYCLTTLGIRVNLMSLGKNLDEYFYYARVYQTAPLAYWQWYMNFVRVNPCGVLDQSGMYLICKCLQWQGDNLVETLRTHEISDRRVCVKWWKVGRWFYGFRMRDETHSRWVSLADLAAEDDEHVLGVLRRGTIHEVLRVQISVIGRKSAHWSHRLE</sequence>
<dbReference type="PANTHER" id="PTHR16008">
    <property type="entry name" value="F-BOX ONLY PROTEIN 4"/>
    <property type="match status" value="1"/>
</dbReference>
<dbReference type="PROSITE" id="PS50181">
    <property type="entry name" value="FBOX"/>
    <property type="match status" value="1"/>
</dbReference>
<feature type="domain" description="F-box" evidence="1">
    <location>
        <begin position="9"/>
        <end position="55"/>
    </location>
</feature>
<evidence type="ECO:0000259" key="1">
    <source>
        <dbReference type="PROSITE" id="PS50181"/>
    </source>
</evidence>
<dbReference type="GO" id="GO:0031146">
    <property type="term" value="P:SCF-dependent proteasomal ubiquitin-dependent protein catabolic process"/>
    <property type="evidence" value="ECO:0007669"/>
    <property type="project" value="InterPro"/>
</dbReference>
<keyword evidence="3" id="KW-1185">Reference proteome</keyword>
<protein>
    <recommendedName>
        <fullName evidence="1">F-box domain-containing protein</fullName>
    </recommendedName>
</protein>
<dbReference type="InterPro" id="IPR036047">
    <property type="entry name" value="F-box-like_dom_sf"/>
</dbReference>
<evidence type="ECO:0000313" key="2">
    <source>
        <dbReference type="EMBL" id="WVZ10423.1"/>
    </source>
</evidence>
<proteinExistence type="predicted"/>
<dbReference type="SUPFAM" id="SSF81383">
    <property type="entry name" value="F-box domain"/>
    <property type="match status" value="1"/>
</dbReference>
<dbReference type="PANTHER" id="PTHR16008:SF4">
    <property type="entry name" value="F-BOX ONLY PROTEIN 4"/>
    <property type="match status" value="1"/>
</dbReference>
<dbReference type="InterPro" id="IPR001810">
    <property type="entry name" value="F-box_dom"/>
</dbReference>
<reference evidence="2 3" key="1">
    <citation type="journal article" date="2023" name="Life. Sci Alliance">
        <title>Evolutionary insights into 3D genome organization and epigenetic landscape of Vigna mungo.</title>
        <authorList>
            <person name="Junaid A."/>
            <person name="Singh B."/>
            <person name="Bhatia S."/>
        </authorList>
    </citation>
    <scope>NUCLEOTIDE SEQUENCE [LARGE SCALE GENOMIC DNA]</scope>
    <source>
        <strain evidence="2">Urdbean</strain>
    </source>
</reference>
<accession>A0AAQ3NKC0</accession>
<gene>
    <name evidence="2" type="ORF">V8G54_014953</name>
</gene>
<dbReference type="GO" id="GO:0000209">
    <property type="term" value="P:protein polyubiquitination"/>
    <property type="evidence" value="ECO:0007669"/>
    <property type="project" value="TreeGrafter"/>
</dbReference>
<organism evidence="2 3">
    <name type="scientific">Vigna mungo</name>
    <name type="common">Black gram</name>
    <name type="synonym">Phaseolus mungo</name>
    <dbReference type="NCBI Taxonomy" id="3915"/>
    <lineage>
        <taxon>Eukaryota</taxon>
        <taxon>Viridiplantae</taxon>
        <taxon>Streptophyta</taxon>
        <taxon>Embryophyta</taxon>
        <taxon>Tracheophyta</taxon>
        <taxon>Spermatophyta</taxon>
        <taxon>Magnoliopsida</taxon>
        <taxon>eudicotyledons</taxon>
        <taxon>Gunneridae</taxon>
        <taxon>Pentapetalae</taxon>
        <taxon>rosids</taxon>
        <taxon>fabids</taxon>
        <taxon>Fabales</taxon>
        <taxon>Fabaceae</taxon>
        <taxon>Papilionoideae</taxon>
        <taxon>50 kb inversion clade</taxon>
        <taxon>NPAAA clade</taxon>
        <taxon>indigoferoid/millettioid clade</taxon>
        <taxon>Phaseoleae</taxon>
        <taxon>Vigna</taxon>
    </lineage>
</organism>
<dbReference type="AlphaFoldDB" id="A0AAQ3NKC0"/>
<dbReference type="InterPro" id="IPR039588">
    <property type="entry name" value="FBXO4"/>
</dbReference>
<dbReference type="Proteomes" id="UP001374535">
    <property type="component" value="Chromosome 5"/>
</dbReference>
<dbReference type="CDD" id="cd09917">
    <property type="entry name" value="F-box_SF"/>
    <property type="match status" value="1"/>
</dbReference>
<evidence type="ECO:0000313" key="3">
    <source>
        <dbReference type="Proteomes" id="UP001374535"/>
    </source>
</evidence>
<dbReference type="EMBL" id="CP144696">
    <property type="protein sequence ID" value="WVZ10423.1"/>
    <property type="molecule type" value="Genomic_DNA"/>
</dbReference>
<dbReference type="Pfam" id="PF12937">
    <property type="entry name" value="F-box-like"/>
    <property type="match status" value="1"/>
</dbReference>
<dbReference type="SMART" id="SM00256">
    <property type="entry name" value="FBOX"/>
    <property type="match status" value="1"/>
</dbReference>
<dbReference type="GO" id="GO:0019005">
    <property type="term" value="C:SCF ubiquitin ligase complex"/>
    <property type="evidence" value="ECO:0007669"/>
    <property type="project" value="TreeGrafter"/>
</dbReference>
<name>A0AAQ3NKC0_VIGMU</name>